<dbReference type="Proteomes" id="UP000465601">
    <property type="component" value="Unassembled WGS sequence"/>
</dbReference>
<dbReference type="GO" id="GO:0003824">
    <property type="term" value="F:catalytic activity"/>
    <property type="evidence" value="ECO:0007669"/>
    <property type="project" value="InterPro"/>
</dbReference>
<dbReference type="SUPFAM" id="SSF53927">
    <property type="entry name" value="Cytidine deaminase-like"/>
    <property type="match status" value="1"/>
</dbReference>
<dbReference type="Pfam" id="PF08973">
    <property type="entry name" value="TM1506"/>
    <property type="match status" value="1"/>
</dbReference>
<sequence length="149" mass="16853">MIIKEVYEMLDIELAKKTLKEEDLTCVMVLNGKVCYTSLEKGLRPLLLPLNQDEDSIRGMVLADRCIGKAAALLAIYGGIKEVYAEVISSSAKELLQEAEIPLQFHQEVEYIKNRLATDMCPMEKMVLDICDPKTAYTTIIEFIRNHAK</sequence>
<gene>
    <name evidence="1" type="ORF">F8153_07415</name>
</gene>
<comment type="caution">
    <text evidence="1">The sequence shown here is derived from an EMBL/GenBank/DDBJ whole genome shotgun (WGS) entry which is preliminary data.</text>
</comment>
<dbReference type="InterPro" id="IPR037081">
    <property type="entry name" value="Hyp_TM1506"/>
</dbReference>
<dbReference type="InterPro" id="IPR016193">
    <property type="entry name" value="Cytidine_deaminase-like"/>
</dbReference>
<dbReference type="Gene3D" id="3.40.140.30">
    <property type="entry name" value="Hypothetical protein TM1506"/>
    <property type="match status" value="1"/>
</dbReference>
<evidence type="ECO:0000313" key="1">
    <source>
        <dbReference type="EMBL" id="KAB3530238.1"/>
    </source>
</evidence>
<proteinExistence type="predicted"/>
<reference evidence="1 2" key="1">
    <citation type="submission" date="2019-10" db="EMBL/GenBank/DDBJ databases">
        <title>Alkaliphilus serpentinus sp. nov. and Alkaliphilus pronyensis sp. nov., two novel anaerobic alkaliphilic species isolated from the serpentinized-hosted hydrothermal field of the Prony Bay (New Caledonia).</title>
        <authorList>
            <person name="Postec A."/>
        </authorList>
    </citation>
    <scope>NUCLEOTIDE SEQUENCE [LARGE SCALE GENOMIC DNA]</scope>
    <source>
        <strain evidence="1 2">LacT</strain>
    </source>
</reference>
<protein>
    <submittedName>
        <fullName evidence="1">DUF1893 domain-containing protein</fullName>
    </submittedName>
</protein>
<name>A0A833HP43_9FIRM</name>
<dbReference type="OrthoDB" id="9815422at2"/>
<dbReference type="EMBL" id="WBZB01000022">
    <property type="protein sequence ID" value="KAB3530238.1"/>
    <property type="molecule type" value="Genomic_DNA"/>
</dbReference>
<organism evidence="1 2">
    <name type="scientific">Alkaliphilus serpentinus</name>
    <dbReference type="NCBI Taxonomy" id="1482731"/>
    <lineage>
        <taxon>Bacteria</taxon>
        <taxon>Bacillati</taxon>
        <taxon>Bacillota</taxon>
        <taxon>Clostridia</taxon>
        <taxon>Peptostreptococcales</taxon>
        <taxon>Natronincolaceae</taxon>
        <taxon>Alkaliphilus</taxon>
    </lineage>
</organism>
<evidence type="ECO:0000313" key="2">
    <source>
        <dbReference type="Proteomes" id="UP000465601"/>
    </source>
</evidence>
<dbReference type="AlphaFoldDB" id="A0A833HP43"/>
<keyword evidence="2" id="KW-1185">Reference proteome</keyword>
<accession>A0A833HP43</accession>
<dbReference type="InterPro" id="IPR015067">
    <property type="entry name" value="DUF1893_TM1506-like"/>
</dbReference>